<evidence type="ECO:0000313" key="6">
    <source>
        <dbReference type="Proteomes" id="UP000594261"/>
    </source>
</evidence>
<feature type="signal peptide" evidence="3">
    <location>
        <begin position="1"/>
        <end position="26"/>
    </location>
</feature>
<sequence>MTEFSSTLWSVLPVVLTLIATQPKDSEFMKILTDLCYSKWALEGFIIANAERYYGVWLITRCGSITSKKWL</sequence>
<reference evidence="5" key="2">
    <citation type="submission" date="2021-01" db="UniProtKB">
        <authorList>
            <consortium name="EnsemblPlants"/>
        </authorList>
    </citation>
    <scope>IDENTIFICATION</scope>
</reference>
<keyword evidence="2" id="KW-0472">Membrane</keyword>
<dbReference type="EnsemblPlants" id="QL08p055130:mrna">
    <property type="protein sequence ID" value="QL08p055130:mrna"/>
    <property type="gene ID" value="QL08p055130"/>
</dbReference>
<dbReference type="Gramene" id="QL08p055130:mrna">
    <property type="protein sequence ID" value="QL08p055130:mrna"/>
    <property type="gene ID" value="QL08p055130"/>
</dbReference>
<proteinExistence type="predicted"/>
<evidence type="ECO:0000313" key="5">
    <source>
        <dbReference type="EnsemblPlants" id="QL08p055130:mrna"/>
    </source>
</evidence>
<evidence type="ECO:0000256" key="3">
    <source>
        <dbReference type="SAM" id="SignalP"/>
    </source>
</evidence>
<protein>
    <recommendedName>
        <fullName evidence="4">ABC transporter family G domain-containing protein</fullName>
    </recommendedName>
</protein>
<name>A0A7N2MCL9_QUELO</name>
<feature type="domain" description="ABC transporter family G" evidence="4">
    <location>
        <begin position="5"/>
        <end position="68"/>
    </location>
</feature>
<dbReference type="Pfam" id="PF19055">
    <property type="entry name" value="ABC2_membrane_7"/>
    <property type="match status" value="1"/>
</dbReference>
<keyword evidence="3" id="KW-0732">Signal</keyword>
<feature type="chain" id="PRO_5029579032" description="ABC transporter family G domain-containing protein" evidence="3">
    <location>
        <begin position="27"/>
        <end position="71"/>
    </location>
</feature>
<dbReference type="Proteomes" id="UP000594261">
    <property type="component" value="Chromosome 8"/>
</dbReference>
<evidence type="ECO:0000259" key="4">
    <source>
        <dbReference type="Pfam" id="PF19055"/>
    </source>
</evidence>
<dbReference type="GO" id="GO:0140359">
    <property type="term" value="F:ABC-type transporter activity"/>
    <property type="evidence" value="ECO:0007669"/>
    <property type="project" value="InterPro"/>
</dbReference>
<dbReference type="InterPro" id="IPR043926">
    <property type="entry name" value="ABCG_dom"/>
</dbReference>
<reference evidence="5 6" key="1">
    <citation type="journal article" date="2016" name="G3 (Bethesda)">
        <title>First Draft Assembly and Annotation of the Genome of a California Endemic Oak Quercus lobata Nee (Fagaceae).</title>
        <authorList>
            <person name="Sork V.L."/>
            <person name="Fitz-Gibbon S.T."/>
            <person name="Puiu D."/>
            <person name="Crepeau M."/>
            <person name="Gugger P.F."/>
            <person name="Sherman R."/>
            <person name="Stevens K."/>
            <person name="Langley C.H."/>
            <person name="Pellegrini M."/>
            <person name="Salzberg S.L."/>
        </authorList>
    </citation>
    <scope>NUCLEOTIDE SEQUENCE [LARGE SCALE GENOMIC DNA]</scope>
    <source>
        <strain evidence="5 6">cv. SW786</strain>
    </source>
</reference>
<evidence type="ECO:0000256" key="2">
    <source>
        <dbReference type="ARBA" id="ARBA00023136"/>
    </source>
</evidence>
<accession>A0A7N2MCL9</accession>
<dbReference type="EMBL" id="LRBV02000008">
    <property type="status" value="NOT_ANNOTATED_CDS"/>
    <property type="molecule type" value="Genomic_DNA"/>
</dbReference>
<evidence type="ECO:0000256" key="1">
    <source>
        <dbReference type="ARBA" id="ARBA00022448"/>
    </source>
</evidence>
<keyword evidence="1" id="KW-0813">Transport</keyword>
<dbReference type="AlphaFoldDB" id="A0A7N2MCL9"/>
<organism evidence="5 6">
    <name type="scientific">Quercus lobata</name>
    <name type="common">Valley oak</name>
    <dbReference type="NCBI Taxonomy" id="97700"/>
    <lineage>
        <taxon>Eukaryota</taxon>
        <taxon>Viridiplantae</taxon>
        <taxon>Streptophyta</taxon>
        <taxon>Embryophyta</taxon>
        <taxon>Tracheophyta</taxon>
        <taxon>Spermatophyta</taxon>
        <taxon>Magnoliopsida</taxon>
        <taxon>eudicotyledons</taxon>
        <taxon>Gunneridae</taxon>
        <taxon>Pentapetalae</taxon>
        <taxon>rosids</taxon>
        <taxon>fabids</taxon>
        <taxon>Fagales</taxon>
        <taxon>Fagaceae</taxon>
        <taxon>Quercus</taxon>
    </lineage>
</organism>
<keyword evidence="6" id="KW-1185">Reference proteome</keyword>
<dbReference type="InParanoid" id="A0A7N2MCL9"/>